<dbReference type="Gene3D" id="2.115.10.20">
    <property type="entry name" value="Glycosyl hydrolase domain, family 43"/>
    <property type="match status" value="1"/>
</dbReference>
<dbReference type="EMBL" id="MNUE01000057">
    <property type="protein sequence ID" value="OJD30661.1"/>
    <property type="molecule type" value="Genomic_DNA"/>
</dbReference>
<comment type="caution">
    <text evidence="8">The sequence shown here is derived from an EMBL/GenBank/DDBJ whole genome shotgun (WGS) entry which is preliminary data.</text>
</comment>
<dbReference type="AlphaFoldDB" id="A0A1J9RT01"/>
<feature type="signal peptide" evidence="7">
    <location>
        <begin position="1"/>
        <end position="25"/>
    </location>
</feature>
<keyword evidence="2 6" id="KW-0378">Hydrolase</keyword>
<evidence type="ECO:0000256" key="4">
    <source>
        <dbReference type="PIRSR" id="PIRSR606710-1"/>
    </source>
</evidence>
<evidence type="ECO:0000256" key="1">
    <source>
        <dbReference type="ARBA" id="ARBA00009865"/>
    </source>
</evidence>
<dbReference type="GO" id="GO:0004553">
    <property type="term" value="F:hydrolase activity, hydrolyzing O-glycosyl compounds"/>
    <property type="evidence" value="ECO:0007669"/>
    <property type="project" value="InterPro"/>
</dbReference>
<accession>A0A1J9RT01</accession>
<dbReference type="PANTHER" id="PTHR42812">
    <property type="entry name" value="BETA-XYLOSIDASE"/>
    <property type="match status" value="1"/>
</dbReference>
<sequence length="376" mass="39903">MRANTTTSFLSLSVLILLGRQHVSAKPLSFVPRQSESNGTYVTGPVMQQNFPDPSIIYADNQWWAFATMDGSINIQVAQSSDFENWTYLDGVDALPDPPSWVDMATVNTWAPDVVELDDGTFVMYFSATTMNDTTKHCVGAALSDTVEGPYTPINSTLACPLDQGGAIDAAGFKDWETRGTGWGPNGQLSNATGDDNSYLNPEWSNGGYGGQRYIVYKVDGNTMGNGGVCGNTVEPIAATPIMLLAVAADGVTPQGSPIQLLDNAGVSDDGIVEAPSLVKTWDGEYVLFFSSGCYSTENYTVSFATSSGGVTGPYDRAAAPLLQTGDDNGALVSPGGMDLHWDANHMVFHETETASPLAREMWAAQVLVGNGTVSV</sequence>
<dbReference type="CDD" id="cd08999">
    <property type="entry name" value="GH43_ABN-like"/>
    <property type="match status" value="1"/>
</dbReference>
<dbReference type="InterPro" id="IPR023296">
    <property type="entry name" value="Glyco_hydro_beta-prop_sf"/>
</dbReference>
<proteinExistence type="inferred from homology"/>
<evidence type="ECO:0000256" key="3">
    <source>
        <dbReference type="ARBA" id="ARBA00023295"/>
    </source>
</evidence>
<gene>
    <name evidence="8" type="ORF">BKCO1_5700069</name>
</gene>
<organism evidence="8 9">
    <name type="scientific">Diplodia corticola</name>
    <dbReference type="NCBI Taxonomy" id="236234"/>
    <lineage>
        <taxon>Eukaryota</taxon>
        <taxon>Fungi</taxon>
        <taxon>Dikarya</taxon>
        <taxon>Ascomycota</taxon>
        <taxon>Pezizomycotina</taxon>
        <taxon>Dothideomycetes</taxon>
        <taxon>Dothideomycetes incertae sedis</taxon>
        <taxon>Botryosphaeriales</taxon>
        <taxon>Botryosphaeriaceae</taxon>
        <taxon>Diplodia</taxon>
    </lineage>
</organism>
<evidence type="ECO:0000313" key="9">
    <source>
        <dbReference type="Proteomes" id="UP000183809"/>
    </source>
</evidence>
<reference evidence="8 9" key="1">
    <citation type="submission" date="2016-10" db="EMBL/GenBank/DDBJ databases">
        <title>Proteomics and genomics reveal pathogen-plant mechanisms compatible with a hemibiotrophic lifestyle of Diplodia corticola.</title>
        <authorList>
            <person name="Fernandes I."/>
            <person name="De Jonge R."/>
            <person name="Van De Peer Y."/>
            <person name="Devreese B."/>
            <person name="Alves A."/>
            <person name="Esteves A.C."/>
        </authorList>
    </citation>
    <scope>NUCLEOTIDE SEQUENCE [LARGE SCALE GENOMIC DNA]</scope>
    <source>
        <strain evidence="8 9">CBS 112549</strain>
    </source>
</reference>
<evidence type="ECO:0000313" key="8">
    <source>
        <dbReference type="EMBL" id="OJD30661.1"/>
    </source>
</evidence>
<keyword evidence="9" id="KW-1185">Reference proteome</keyword>
<dbReference type="OrthoDB" id="3879658at2759"/>
<keyword evidence="7" id="KW-0732">Signal</keyword>
<feature type="chain" id="PRO_5012023902" evidence="7">
    <location>
        <begin position="26"/>
        <end position="376"/>
    </location>
</feature>
<keyword evidence="3 6" id="KW-0326">Glycosidase</keyword>
<dbReference type="InterPro" id="IPR051795">
    <property type="entry name" value="Glycosyl_Hydrlase_43"/>
</dbReference>
<feature type="site" description="Important for catalytic activity, responsible for pKa modulation of the active site Glu and correct orientation of both the proton donor and substrate" evidence="5">
    <location>
        <position position="169"/>
    </location>
</feature>
<dbReference type="STRING" id="236234.A0A1J9RT01"/>
<evidence type="ECO:0000256" key="6">
    <source>
        <dbReference type="RuleBase" id="RU361187"/>
    </source>
</evidence>
<comment type="similarity">
    <text evidence="1 6">Belongs to the glycosyl hydrolase 43 family.</text>
</comment>
<feature type="active site" description="Proton acceptor" evidence="4">
    <location>
        <position position="53"/>
    </location>
</feature>
<dbReference type="SUPFAM" id="SSF75005">
    <property type="entry name" value="Arabinanase/levansucrase/invertase"/>
    <property type="match status" value="1"/>
</dbReference>
<dbReference type="PANTHER" id="PTHR42812:SF5">
    <property type="entry name" value="ENDO-ARABINASE"/>
    <property type="match status" value="1"/>
</dbReference>
<dbReference type="Pfam" id="PF04616">
    <property type="entry name" value="Glyco_hydro_43"/>
    <property type="match status" value="1"/>
</dbReference>
<evidence type="ECO:0000256" key="7">
    <source>
        <dbReference type="SAM" id="SignalP"/>
    </source>
</evidence>
<protein>
    <submittedName>
        <fullName evidence="8">Glycoside hydrolase family 43 protein</fullName>
    </submittedName>
</protein>
<evidence type="ECO:0000256" key="5">
    <source>
        <dbReference type="PIRSR" id="PIRSR606710-2"/>
    </source>
</evidence>
<dbReference type="InterPro" id="IPR006710">
    <property type="entry name" value="Glyco_hydro_43"/>
</dbReference>
<name>A0A1J9RT01_9PEZI</name>
<feature type="active site" description="Proton donor" evidence="4">
    <location>
        <position position="274"/>
    </location>
</feature>
<evidence type="ECO:0000256" key="2">
    <source>
        <dbReference type="ARBA" id="ARBA00022801"/>
    </source>
</evidence>
<dbReference type="Proteomes" id="UP000183809">
    <property type="component" value="Unassembled WGS sequence"/>
</dbReference>
<dbReference type="RefSeq" id="XP_020126921.1">
    <property type="nucleotide sequence ID" value="XM_020277511.1"/>
</dbReference>
<dbReference type="GO" id="GO:0005975">
    <property type="term" value="P:carbohydrate metabolic process"/>
    <property type="evidence" value="ECO:0007669"/>
    <property type="project" value="InterPro"/>
</dbReference>
<dbReference type="GeneID" id="31017772"/>